<reference evidence="4" key="1">
    <citation type="submission" date="2017-01" db="EMBL/GenBank/DDBJ databases">
        <title>A deep insight into the sialotranscriptome of adult male and female Cluex tarsalis mosquitoes.</title>
        <authorList>
            <person name="Ribeiro J.M."/>
            <person name="Moreira F."/>
            <person name="Bernard K.A."/>
            <person name="Calvo E."/>
        </authorList>
    </citation>
    <scope>NUCLEOTIDE SEQUENCE</scope>
    <source>
        <strain evidence="4">Kern County</strain>
        <tissue evidence="4">Salivary glands</tissue>
    </source>
</reference>
<name>A0A1Q3F181_CULTA</name>
<evidence type="ECO:0000313" key="4">
    <source>
        <dbReference type="EMBL" id="JAV21315.1"/>
    </source>
</evidence>
<feature type="compositionally biased region" description="Low complexity" evidence="3">
    <location>
        <begin position="438"/>
        <end position="447"/>
    </location>
</feature>
<accession>A0A1Q3F181</accession>
<evidence type="ECO:0000256" key="3">
    <source>
        <dbReference type="SAM" id="MobiDB-lite"/>
    </source>
</evidence>
<proteinExistence type="predicted"/>
<feature type="compositionally biased region" description="Polar residues" evidence="3">
    <location>
        <begin position="423"/>
        <end position="437"/>
    </location>
</feature>
<dbReference type="GO" id="GO:0007389">
    <property type="term" value="P:pattern specification process"/>
    <property type="evidence" value="ECO:0007669"/>
    <property type="project" value="TreeGrafter"/>
</dbReference>
<feature type="region of interest" description="Disordered" evidence="3">
    <location>
        <begin position="567"/>
        <end position="587"/>
    </location>
</feature>
<feature type="region of interest" description="Disordered" evidence="3">
    <location>
        <begin position="343"/>
        <end position="447"/>
    </location>
</feature>
<dbReference type="GO" id="GO:0003682">
    <property type="term" value="F:chromatin binding"/>
    <property type="evidence" value="ECO:0007669"/>
    <property type="project" value="InterPro"/>
</dbReference>
<dbReference type="GO" id="GO:0005634">
    <property type="term" value="C:nucleus"/>
    <property type="evidence" value="ECO:0007669"/>
    <property type="project" value="TreeGrafter"/>
</dbReference>
<organism evidence="4">
    <name type="scientific">Culex tarsalis</name>
    <name type="common">Encephalitis mosquito</name>
    <dbReference type="NCBI Taxonomy" id="7177"/>
    <lineage>
        <taxon>Eukaryota</taxon>
        <taxon>Metazoa</taxon>
        <taxon>Ecdysozoa</taxon>
        <taxon>Arthropoda</taxon>
        <taxon>Hexapoda</taxon>
        <taxon>Insecta</taxon>
        <taxon>Pterygota</taxon>
        <taxon>Neoptera</taxon>
        <taxon>Endopterygota</taxon>
        <taxon>Diptera</taxon>
        <taxon>Nematocera</taxon>
        <taxon>Culicoidea</taxon>
        <taxon>Culicidae</taxon>
        <taxon>Culicinae</taxon>
        <taxon>Culicini</taxon>
        <taxon>Culex</taxon>
        <taxon>Culex</taxon>
    </lineage>
</organism>
<evidence type="ECO:0000256" key="1">
    <source>
        <dbReference type="ARBA" id="ARBA00023125"/>
    </source>
</evidence>
<dbReference type="PANTHER" id="PTHR21677">
    <property type="entry name" value="CRAMPED PROTEIN"/>
    <property type="match status" value="1"/>
</dbReference>
<dbReference type="PANTHER" id="PTHR21677:SF1">
    <property type="entry name" value="PROTEIN CRAMPED-LIKE"/>
    <property type="match status" value="1"/>
</dbReference>
<feature type="region of interest" description="Disordered" evidence="3">
    <location>
        <begin position="84"/>
        <end position="143"/>
    </location>
</feature>
<feature type="compositionally biased region" description="Polar residues" evidence="3">
    <location>
        <begin position="88"/>
        <end position="105"/>
    </location>
</feature>
<feature type="compositionally biased region" description="Low complexity" evidence="3">
    <location>
        <begin position="567"/>
        <end position="576"/>
    </location>
</feature>
<keyword evidence="2" id="KW-0539">Nucleus</keyword>
<sequence length="587" mass="62980">MAVVTNFNEVFKSPNASNESLDMAKDIEVCSDGECGSAVVKLHPVLGTGSDASLDGGPDLKSPESNDSLRLAGVSKLKVELESGVSIGENSNDGNGSETEPTVSTKQEEASGEDLIKTTVKRKDSKEKCGKRKDSKSGSMTGLSSLHFRPLISEETIQRVREGWTMQNVGDLTVGDLYIMFGEENRLQLEYGWVQPRVVKTEQVESINGVEPLEGSGVQEIAVTNGTSGNEDGGGILNETVVLSGRLRQLLQIANLSEKTGKRRCPCGHVCDRRIKMHDQLPGASISSDNSLFKTPKVPNRNGNAAIAVQANCNLVPSPHAAYKQTRWFRMRVNRHQLPSHRVMLASGGGGGGHYLPSRNTNNNSPKLTSSNNSSTNGSASPSSGYQSATSSSSSSNGTSSGASSIRRPDDDSLTKLLEDKITSFQSGSSKKSGNLTSSPGEESSSLSLFDISLPSTSSSLLADLMGSETRNPSEEREENSNVTTISTTKILRETADGGELVETDINDISLSSFLGHLDAVYESEAAVTARRREGDQMNISIISESSVDYIARFEDIAAELRAQQQAQEQQQQQQQDSIAEIEVHRS</sequence>
<dbReference type="AlphaFoldDB" id="A0A1Q3F181"/>
<dbReference type="EMBL" id="GFDL01013730">
    <property type="protein sequence ID" value="JAV21315.1"/>
    <property type="molecule type" value="Transcribed_RNA"/>
</dbReference>
<dbReference type="GO" id="GO:0003677">
    <property type="term" value="F:DNA binding"/>
    <property type="evidence" value="ECO:0007669"/>
    <property type="project" value="UniProtKB-KW"/>
</dbReference>
<dbReference type="InterPro" id="IPR055315">
    <property type="entry name" value="Cramped-like"/>
</dbReference>
<keyword evidence="1" id="KW-0238">DNA-binding</keyword>
<evidence type="ECO:0000256" key="2">
    <source>
        <dbReference type="ARBA" id="ARBA00023242"/>
    </source>
</evidence>
<protein>
    <submittedName>
        <fullName evidence="4">Putative cramped protein</fullName>
    </submittedName>
</protein>
<feature type="compositionally biased region" description="Low complexity" evidence="3">
    <location>
        <begin position="360"/>
        <end position="405"/>
    </location>
</feature>
<feature type="compositionally biased region" description="Basic and acidic residues" evidence="3">
    <location>
        <begin position="407"/>
        <end position="422"/>
    </location>
</feature>